<reference evidence="2 4" key="1">
    <citation type="submission" date="2023-07" db="EMBL/GenBank/DDBJ databases">
        <title>Unpublished Manusciprt.</title>
        <authorList>
            <person name="Aydin F."/>
            <person name="Tarhane S."/>
            <person name="Saticioglu I.B."/>
            <person name="Karakaya E."/>
            <person name="Abay S."/>
            <person name="Guran O."/>
            <person name="Bozkurt E."/>
            <person name="Uzum N."/>
            <person name="Olgun K."/>
            <person name="Jablonski D."/>
        </authorList>
    </citation>
    <scope>NUCLEOTIDE SEQUENCE</scope>
    <source>
        <strain evidence="4">faydin-H75</strain>
        <strain evidence="2">Faydin-H76</strain>
    </source>
</reference>
<dbReference type="Proteomes" id="UP001240777">
    <property type="component" value="Unassembled WGS sequence"/>
</dbReference>
<evidence type="ECO:0000313" key="3">
    <source>
        <dbReference type="Proteomes" id="UP001177258"/>
    </source>
</evidence>
<dbReference type="AlphaFoldDB" id="A0AA90SS54"/>
<reference evidence="1 3" key="3">
    <citation type="journal article" date="2024" name="Syst. Appl. Microbiol.">
        <title>Helicobacter cappadocius sp. nov., from lizards: The first psychrotrophic Helicobacter species.</title>
        <authorList>
            <person name="Aydin F."/>
            <person name="Tarhane S."/>
            <person name="Karakaya E."/>
            <person name="Abay S."/>
            <person name="Kayman T."/>
            <person name="Guran O."/>
            <person name="Bozkurt E."/>
            <person name="Uzum N."/>
            <person name="Avci A."/>
            <person name="Olgun K."/>
            <person name="Jablonski D."/>
            <person name="Guran C."/>
            <person name="Burcin Saticioglu I."/>
        </authorList>
    </citation>
    <scope>NUCLEOTIDE SEQUENCE [LARGE SCALE GENOMIC DNA]</scope>
    <source>
        <strain evidence="1">Faydin-H75</strain>
        <strain evidence="3">faydin-H76</strain>
    </source>
</reference>
<organism evidence="2 3">
    <name type="scientific">Helicobacter cappadocius</name>
    <dbReference type="NCBI Taxonomy" id="3063998"/>
    <lineage>
        <taxon>Bacteria</taxon>
        <taxon>Pseudomonadati</taxon>
        <taxon>Campylobacterota</taxon>
        <taxon>Epsilonproteobacteria</taxon>
        <taxon>Campylobacterales</taxon>
        <taxon>Helicobacteraceae</taxon>
        <taxon>Helicobacter</taxon>
    </lineage>
</organism>
<evidence type="ECO:0000313" key="2">
    <source>
        <dbReference type="EMBL" id="MDP2538564.1"/>
    </source>
</evidence>
<dbReference type="Proteomes" id="UP001177258">
    <property type="component" value="Unassembled WGS sequence"/>
</dbReference>
<proteinExistence type="predicted"/>
<dbReference type="EMBL" id="JAUPEV010000002">
    <property type="protein sequence ID" value="MDO7252696.1"/>
    <property type="molecule type" value="Genomic_DNA"/>
</dbReference>
<reference evidence="1" key="2">
    <citation type="submission" date="2023-07" db="EMBL/GenBank/DDBJ databases">
        <authorList>
            <person name="Aydin F."/>
            <person name="Tarhane S."/>
            <person name="Saticioglu I.B."/>
            <person name="Karakaya E."/>
            <person name="Abay S."/>
            <person name="Guran O."/>
            <person name="Bozkurt E."/>
            <person name="Uzum N."/>
            <person name="Olgun K."/>
            <person name="Jablonski D."/>
        </authorList>
    </citation>
    <scope>NUCLEOTIDE SEQUENCE</scope>
    <source>
        <strain evidence="1">Faydin-H75</strain>
    </source>
</reference>
<comment type="caution">
    <text evidence="2">The sequence shown here is derived from an EMBL/GenBank/DDBJ whole genome shotgun (WGS) entry which is preliminary data.</text>
</comment>
<keyword evidence="4" id="KW-1185">Reference proteome</keyword>
<gene>
    <name evidence="1" type="ORF">Q5I04_02020</name>
    <name evidence="2" type="ORF">Q5I06_02025</name>
</gene>
<evidence type="ECO:0000313" key="4">
    <source>
        <dbReference type="Proteomes" id="UP001240777"/>
    </source>
</evidence>
<protein>
    <submittedName>
        <fullName evidence="2">Uncharacterized protein</fullName>
    </submittedName>
</protein>
<accession>A0AA90SS54</accession>
<evidence type="ECO:0000313" key="1">
    <source>
        <dbReference type="EMBL" id="MDO7252696.1"/>
    </source>
</evidence>
<name>A0AA90SS54_9HELI</name>
<dbReference type="EMBL" id="JAUYZK010000002">
    <property type="protein sequence ID" value="MDP2538564.1"/>
    <property type="molecule type" value="Genomic_DNA"/>
</dbReference>
<sequence>MIKMFISKKEGSDLVRFNYKPKIKKSQIEKILGQDWEHKKLTKKQIKDFGLGFLLDVFGSRTQYSLYEISKSRQFSNYCLGCFDSGDKIKLYRRIYFSSEKKFRKILSLSNSEELLDFYDFDSSNLSLVGMDYLRVFQDIYHFRIFRFSYSPLTRFSIEVYDSINFLGQFDFDMEFDEMSTFIPMNEEEMEDKIFYGGLPVLNEQLYLFGAKHLLLINQADIEYLLVQNFK</sequence>
<dbReference type="RefSeq" id="WP_305516539.1">
    <property type="nucleotide sequence ID" value="NZ_JAUPEV010000002.1"/>
</dbReference>